<keyword evidence="17" id="KW-1185">Reference proteome</keyword>
<dbReference type="Gene3D" id="3.40.50.300">
    <property type="entry name" value="P-loop containing nucleotide triphosphate hydrolases"/>
    <property type="match status" value="2"/>
</dbReference>
<evidence type="ECO:0000256" key="5">
    <source>
        <dbReference type="ARBA" id="ARBA00022722"/>
    </source>
</evidence>
<dbReference type="InterPro" id="IPR014001">
    <property type="entry name" value="Helicase_ATP-bd"/>
</dbReference>
<dbReference type="GO" id="GO:0005524">
    <property type="term" value="F:ATP binding"/>
    <property type="evidence" value="ECO:0007669"/>
    <property type="project" value="UniProtKB-UniRule"/>
</dbReference>
<dbReference type="Gene3D" id="3.30.420.10">
    <property type="entry name" value="Ribonuclease H-like superfamily/Ribonuclease H"/>
    <property type="match status" value="1"/>
</dbReference>
<comment type="function">
    <text evidence="12 13">3'-5' exonuclease.</text>
</comment>
<dbReference type="InterPro" id="IPR036397">
    <property type="entry name" value="RNaseH_sf"/>
</dbReference>
<dbReference type="GO" id="GO:0003887">
    <property type="term" value="F:DNA-directed DNA polymerase activity"/>
    <property type="evidence" value="ECO:0007669"/>
    <property type="project" value="UniProtKB-KW"/>
</dbReference>
<comment type="cofactor">
    <cofactor evidence="1">
        <name>[4Fe-4S] cluster</name>
        <dbReference type="ChEBI" id="CHEBI:49883"/>
    </cofactor>
</comment>
<comment type="caution">
    <text evidence="16">The sequence shown here is derived from an EMBL/GenBank/DDBJ whole genome shotgun (WGS) entry which is preliminary data.</text>
</comment>
<evidence type="ECO:0000256" key="2">
    <source>
        <dbReference type="ARBA" id="ARBA00022679"/>
    </source>
</evidence>
<dbReference type="InterPro" id="IPR045028">
    <property type="entry name" value="DinG/Rad3-like"/>
</dbReference>
<sequence length="947" mass="108289">MLKWRVDYAKKVGGTMSLASTYAVVDIETTGTSIDGTNRIIQFSCAFVKGGKIINRFNTMINPLIPIPKEIQHLTGITNKDVQKAPLFEDVAATIFALLQETTFVAHNINFDYRFLNAEFERIGYPACELQGIDTVQLSQILLPTLSSFKLSYLSEYLNLSHQHPHHADSDAEATAQLLIFLLKTIANLPIRVLEVIASYQNSLLMQTGVCFKEALKKKQRQANVLPPYLQEVSGLVLRRFESDVRTRQEGRYPVSEDAKRRLFAKMLEWRPAQIKMMDHIHRLFEEKRHSYLVLEAPTGLGKTLGYLIPAAYAASTGQKIVISTATTALQTQMKEQVLPLLQQILPFEVTAAVLKGSQHYLDLEKFNWSLHQPQGKQTRLLQLRLLVWLTVTKTGDLAELHLTKYQDPLFDEIRHHGLENLEEGSKFAKFDFVRRQHTYQATADLLITNHAYLLNHADSLGNTRTNLIIDEAQHLSSMALTSNRNEIDFDELKILCDSLLVKAESKVSFAFNQLEAQQFLTSAEREAILAQIRVLDQRFPLLRSKLVHYFIPRGNKKQTFFESIVPMKRLRGFIKENYASVRYITKAFAELDHETLQLRQRFEQFKGADRLDKEAVHFLNGFFELLDKLNTYQQYWLRLDLNKLEKQVDETVVWLTLPLDHPNAHLRLQFGLLRATNFLRPYIYHNFDHVLFVGASLLLPNGTEYTLDQLDLPRETPLIQLPGVFNYHKQALALIAADAPDVTHDLNEYVAYLAETLTVIIQSNKRQTLILFNSLAMIEKVYHALSAKGVTLQRDLLAQGITGSNAKLIKSFRLSKDAVLLGAGTFWEGVDLPKKRLEVLIITRLPFQAPNTLLNRVKYHQLALTGQDPFQNIALPEAMLRLKQGLGRLIRTPADRGVVIVLDSRIITKNYGDQMRRVFPVTMPLKVIKTDELKKYLVNFWEKPSP</sequence>
<organism evidence="16 17">
    <name type="scientific">Liquorilactobacillus capillatus DSM 19910</name>
    <dbReference type="NCBI Taxonomy" id="1423731"/>
    <lineage>
        <taxon>Bacteria</taxon>
        <taxon>Bacillati</taxon>
        <taxon>Bacillota</taxon>
        <taxon>Bacilli</taxon>
        <taxon>Lactobacillales</taxon>
        <taxon>Lactobacillaceae</taxon>
        <taxon>Liquorilactobacillus</taxon>
    </lineage>
</organism>
<feature type="domain" description="Helicase ATP-binding" evidence="15">
    <location>
        <begin position="260"/>
        <end position="524"/>
    </location>
</feature>
<dbReference type="GO" id="GO:0016887">
    <property type="term" value="F:ATP hydrolysis activity"/>
    <property type="evidence" value="ECO:0007669"/>
    <property type="project" value="RHEA"/>
</dbReference>
<evidence type="ECO:0000256" key="10">
    <source>
        <dbReference type="ARBA" id="ARBA00022932"/>
    </source>
</evidence>
<evidence type="ECO:0000313" key="16">
    <source>
        <dbReference type="EMBL" id="KRL00064.1"/>
    </source>
</evidence>
<evidence type="ECO:0000256" key="13">
    <source>
        <dbReference type="RuleBase" id="RU364106"/>
    </source>
</evidence>
<dbReference type="SMART" id="SM00487">
    <property type="entry name" value="DEXDc"/>
    <property type="match status" value="1"/>
</dbReference>
<keyword evidence="10" id="KW-0239">DNA-directed DNA polymerase</keyword>
<evidence type="ECO:0000256" key="1">
    <source>
        <dbReference type="ARBA" id="ARBA00001966"/>
    </source>
</evidence>
<dbReference type="NCBIfam" id="TIGR01407">
    <property type="entry name" value="dinG_rel"/>
    <property type="match status" value="1"/>
</dbReference>
<evidence type="ECO:0000256" key="4">
    <source>
        <dbReference type="ARBA" id="ARBA00022705"/>
    </source>
</evidence>
<dbReference type="SMART" id="SM00479">
    <property type="entry name" value="EXOIII"/>
    <property type="match status" value="1"/>
</dbReference>
<dbReference type="GO" id="GO:0006260">
    <property type="term" value="P:DNA replication"/>
    <property type="evidence" value="ECO:0007669"/>
    <property type="project" value="UniProtKB-KW"/>
</dbReference>
<dbReference type="SUPFAM" id="SSF53098">
    <property type="entry name" value="Ribonuclease H-like"/>
    <property type="match status" value="1"/>
</dbReference>
<keyword evidence="8 12" id="KW-0269">Exonuclease</keyword>
<dbReference type="AlphaFoldDB" id="A0A0R1LWU0"/>
<dbReference type="HAMAP" id="MF_02206">
    <property type="entry name" value="DinG_exonucl"/>
    <property type="match status" value="1"/>
</dbReference>
<dbReference type="PROSITE" id="PS51192">
    <property type="entry name" value="HELICASE_ATP_BIND_1"/>
    <property type="match status" value="1"/>
</dbReference>
<dbReference type="EC" id="3.1.-.-" evidence="12 13"/>
<keyword evidence="5 12" id="KW-0540">Nuclease</keyword>
<name>A0A0R1LWU0_9LACO</name>
<feature type="short sequence motif" description="DEAH box" evidence="12">
    <location>
        <begin position="471"/>
        <end position="474"/>
    </location>
</feature>
<evidence type="ECO:0000256" key="12">
    <source>
        <dbReference type="HAMAP-Rule" id="MF_02206"/>
    </source>
</evidence>
<dbReference type="PANTHER" id="PTHR11472">
    <property type="entry name" value="DNA REPAIR DEAD HELICASE RAD3/XP-D SUBFAMILY MEMBER"/>
    <property type="match status" value="1"/>
</dbReference>
<dbReference type="EMBL" id="AZEF01000061">
    <property type="protein sequence ID" value="KRL00064.1"/>
    <property type="molecule type" value="Genomic_DNA"/>
</dbReference>
<keyword evidence="3" id="KW-0548">Nucleotidyltransferase</keyword>
<dbReference type="InterPro" id="IPR027417">
    <property type="entry name" value="P-loop_NTPase"/>
</dbReference>
<proteinExistence type="inferred from homology"/>
<evidence type="ECO:0000256" key="11">
    <source>
        <dbReference type="ARBA" id="ARBA00048954"/>
    </source>
</evidence>
<protein>
    <recommendedName>
        <fullName evidence="12 13">3'-5' exonuclease DinG</fullName>
        <ecNumber evidence="12 13">3.1.-.-</ecNumber>
    </recommendedName>
</protein>
<dbReference type="PANTHER" id="PTHR11472:SF34">
    <property type="entry name" value="REGULATOR OF TELOMERE ELONGATION HELICASE 1"/>
    <property type="match status" value="1"/>
</dbReference>
<dbReference type="RefSeq" id="WP_235804683.1">
    <property type="nucleotide sequence ID" value="NZ_AZEF01000061.1"/>
</dbReference>
<dbReference type="InterPro" id="IPR011545">
    <property type="entry name" value="DEAD/DEAH_box_helicase_dom"/>
</dbReference>
<dbReference type="NCBIfam" id="TIGR00573">
    <property type="entry name" value="dnaq"/>
    <property type="match status" value="1"/>
</dbReference>
<dbReference type="InterPro" id="IPR006555">
    <property type="entry name" value="ATP-dep_Helicase_C"/>
</dbReference>
<keyword evidence="16" id="KW-0347">Helicase</keyword>
<keyword evidence="9 12" id="KW-0067">ATP-binding</keyword>
<dbReference type="PATRIC" id="fig|1423731.3.peg.455"/>
<dbReference type="Pfam" id="PF00929">
    <property type="entry name" value="RNase_T"/>
    <property type="match status" value="1"/>
</dbReference>
<evidence type="ECO:0000256" key="6">
    <source>
        <dbReference type="ARBA" id="ARBA00022741"/>
    </source>
</evidence>
<evidence type="ECO:0000256" key="9">
    <source>
        <dbReference type="ARBA" id="ARBA00022840"/>
    </source>
</evidence>
<dbReference type="Pfam" id="PF13307">
    <property type="entry name" value="Helicase_C_2"/>
    <property type="match status" value="1"/>
</dbReference>
<comment type="similarity">
    <text evidence="12 13">Belongs to the helicase family. DinG subfamily. Type 2 sub-subfamily.</text>
</comment>
<dbReference type="InterPro" id="IPR014013">
    <property type="entry name" value="Helic_SF1/SF2_ATP-bd_DinG/Rad3"/>
</dbReference>
<keyword evidence="7 12" id="KW-0378">Hydrolase</keyword>
<dbReference type="STRING" id="1423731.FC81_GL000441"/>
<accession>A0A0R1LWU0</accession>
<dbReference type="InterPro" id="IPR012337">
    <property type="entry name" value="RNaseH-like_sf"/>
</dbReference>
<evidence type="ECO:0000256" key="8">
    <source>
        <dbReference type="ARBA" id="ARBA00022839"/>
    </source>
</evidence>
<keyword evidence="6 12" id="KW-0547">Nucleotide-binding</keyword>
<dbReference type="SUPFAM" id="SSF52540">
    <property type="entry name" value="P-loop containing nucleoside triphosphate hydrolases"/>
    <property type="match status" value="2"/>
</dbReference>
<feature type="domain" description="Helicase ATP-binding" evidence="14">
    <location>
        <begin position="284"/>
        <end position="503"/>
    </location>
</feature>
<keyword evidence="4" id="KW-0235">DNA replication</keyword>
<evidence type="ECO:0000256" key="7">
    <source>
        <dbReference type="ARBA" id="ARBA00022801"/>
    </source>
</evidence>
<evidence type="ECO:0000259" key="14">
    <source>
        <dbReference type="PROSITE" id="PS51192"/>
    </source>
</evidence>
<dbReference type="GO" id="GO:0043139">
    <property type="term" value="F:5'-3' DNA helicase activity"/>
    <property type="evidence" value="ECO:0007669"/>
    <property type="project" value="UniProtKB-EC"/>
</dbReference>
<evidence type="ECO:0000313" key="17">
    <source>
        <dbReference type="Proteomes" id="UP000051621"/>
    </source>
</evidence>
<comment type="catalytic activity">
    <reaction evidence="11">
        <text>ATP + H2O = ADP + phosphate + H(+)</text>
        <dbReference type="Rhea" id="RHEA:13065"/>
        <dbReference type="ChEBI" id="CHEBI:15377"/>
        <dbReference type="ChEBI" id="CHEBI:15378"/>
        <dbReference type="ChEBI" id="CHEBI:30616"/>
        <dbReference type="ChEBI" id="CHEBI:43474"/>
        <dbReference type="ChEBI" id="CHEBI:456216"/>
        <dbReference type="EC" id="5.6.2.3"/>
    </reaction>
</comment>
<dbReference type="InterPro" id="IPR006310">
    <property type="entry name" value="DinG"/>
</dbReference>
<dbReference type="PROSITE" id="PS51193">
    <property type="entry name" value="HELICASE_ATP_BIND_2"/>
    <property type="match status" value="1"/>
</dbReference>
<dbReference type="GO" id="GO:0008408">
    <property type="term" value="F:3'-5' exonuclease activity"/>
    <property type="evidence" value="ECO:0007669"/>
    <property type="project" value="UniProtKB-UniRule"/>
</dbReference>
<feature type="binding site" evidence="12">
    <location>
        <begin position="297"/>
        <end position="304"/>
    </location>
    <ligand>
        <name>ATP</name>
        <dbReference type="ChEBI" id="CHEBI:30616"/>
    </ligand>
</feature>
<dbReference type="SMART" id="SM00491">
    <property type="entry name" value="HELICc2"/>
    <property type="match status" value="1"/>
</dbReference>
<dbReference type="Pfam" id="PF00270">
    <property type="entry name" value="DEAD"/>
    <property type="match status" value="1"/>
</dbReference>
<dbReference type="GO" id="GO:0003677">
    <property type="term" value="F:DNA binding"/>
    <property type="evidence" value="ECO:0007669"/>
    <property type="project" value="InterPro"/>
</dbReference>
<dbReference type="Proteomes" id="UP000051621">
    <property type="component" value="Unassembled WGS sequence"/>
</dbReference>
<dbReference type="CDD" id="cd06127">
    <property type="entry name" value="DEDDh"/>
    <property type="match status" value="1"/>
</dbReference>
<gene>
    <name evidence="12 13" type="primary">dinG</name>
    <name evidence="16" type="ORF">FC81_GL000441</name>
</gene>
<keyword evidence="2" id="KW-0808">Transferase</keyword>
<evidence type="ECO:0000256" key="3">
    <source>
        <dbReference type="ARBA" id="ARBA00022695"/>
    </source>
</evidence>
<dbReference type="InterPro" id="IPR013520">
    <property type="entry name" value="Ribonucl_H"/>
</dbReference>
<reference evidence="16 17" key="1">
    <citation type="journal article" date="2015" name="Genome Announc.">
        <title>Expanding the biotechnology potential of lactobacilli through comparative genomics of 213 strains and associated genera.</title>
        <authorList>
            <person name="Sun Z."/>
            <person name="Harris H.M."/>
            <person name="McCann A."/>
            <person name="Guo C."/>
            <person name="Argimon S."/>
            <person name="Zhang W."/>
            <person name="Yang X."/>
            <person name="Jeffery I.B."/>
            <person name="Cooney J.C."/>
            <person name="Kagawa T.F."/>
            <person name="Liu W."/>
            <person name="Song Y."/>
            <person name="Salvetti E."/>
            <person name="Wrobel A."/>
            <person name="Rasinkangas P."/>
            <person name="Parkhill J."/>
            <person name="Rea M.C."/>
            <person name="O'Sullivan O."/>
            <person name="Ritari J."/>
            <person name="Douillard F.P."/>
            <person name="Paul Ross R."/>
            <person name="Yang R."/>
            <person name="Briner A.E."/>
            <person name="Felis G.E."/>
            <person name="de Vos W.M."/>
            <person name="Barrangou R."/>
            <person name="Klaenhammer T.R."/>
            <person name="Caufield P.W."/>
            <person name="Cui Y."/>
            <person name="Zhang H."/>
            <person name="O'Toole P.W."/>
        </authorList>
    </citation>
    <scope>NUCLEOTIDE SEQUENCE [LARGE SCALE GENOMIC DNA]</scope>
    <source>
        <strain evidence="16 17">DSM 19910</strain>
    </source>
</reference>
<dbReference type="FunFam" id="3.30.420.10:FF:000045">
    <property type="entry name" value="3'-5' exonuclease DinG"/>
    <property type="match status" value="1"/>
</dbReference>
<evidence type="ECO:0000259" key="15">
    <source>
        <dbReference type="PROSITE" id="PS51193"/>
    </source>
</evidence>
<dbReference type="InterPro" id="IPR006054">
    <property type="entry name" value="DnaQ"/>
</dbReference>